<dbReference type="InterPro" id="IPR002104">
    <property type="entry name" value="Integrase_catalytic"/>
</dbReference>
<dbReference type="InterPro" id="IPR011010">
    <property type="entry name" value="DNA_brk_join_enz"/>
</dbReference>
<name>A0A369UU85_9ACTN</name>
<dbReference type="SUPFAM" id="SSF56349">
    <property type="entry name" value="DNA breaking-rejoining enzymes"/>
    <property type="match status" value="1"/>
</dbReference>
<dbReference type="InterPro" id="IPR013762">
    <property type="entry name" value="Integrase-like_cat_sf"/>
</dbReference>
<evidence type="ECO:0000259" key="2">
    <source>
        <dbReference type="PROSITE" id="PS51898"/>
    </source>
</evidence>
<dbReference type="PANTHER" id="PTHR30349">
    <property type="entry name" value="PHAGE INTEGRASE-RELATED"/>
    <property type="match status" value="1"/>
</dbReference>
<dbReference type="PROSITE" id="PS51898">
    <property type="entry name" value="TYR_RECOMBINASE"/>
    <property type="match status" value="1"/>
</dbReference>
<feature type="domain" description="Tyr recombinase" evidence="2">
    <location>
        <begin position="172"/>
        <end position="373"/>
    </location>
</feature>
<dbReference type="Pfam" id="PF00589">
    <property type="entry name" value="Phage_integrase"/>
    <property type="match status" value="1"/>
</dbReference>
<proteinExistence type="predicted"/>
<comment type="caution">
    <text evidence="3">The sequence shown here is derived from an EMBL/GenBank/DDBJ whole genome shotgun (WGS) entry which is preliminary data.</text>
</comment>
<dbReference type="GO" id="GO:0015074">
    <property type="term" value="P:DNA integration"/>
    <property type="evidence" value="ECO:0007669"/>
    <property type="project" value="InterPro"/>
</dbReference>
<evidence type="ECO:0000256" key="1">
    <source>
        <dbReference type="ARBA" id="ARBA00023172"/>
    </source>
</evidence>
<evidence type="ECO:0000313" key="4">
    <source>
        <dbReference type="Proteomes" id="UP000253742"/>
    </source>
</evidence>
<gene>
    <name evidence="3" type="ORF">DVZ84_37095</name>
</gene>
<dbReference type="OrthoDB" id="9803188at2"/>
<organism evidence="3 4">
    <name type="scientific">Streptomyces parvulus</name>
    <dbReference type="NCBI Taxonomy" id="146923"/>
    <lineage>
        <taxon>Bacteria</taxon>
        <taxon>Bacillati</taxon>
        <taxon>Actinomycetota</taxon>
        <taxon>Actinomycetes</taxon>
        <taxon>Kitasatosporales</taxon>
        <taxon>Streptomycetaceae</taxon>
        <taxon>Streptomyces</taxon>
    </lineage>
</organism>
<dbReference type="EMBL" id="QQBH01000052">
    <property type="protein sequence ID" value="RDD84071.1"/>
    <property type="molecule type" value="Genomic_DNA"/>
</dbReference>
<protein>
    <submittedName>
        <fullName evidence="3">Site-specific integrase</fullName>
    </submittedName>
</protein>
<reference evidence="3 4" key="1">
    <citation type="submission" date="2018-07" db="EMBL/GenBank/DDBJ databases">
        <title>Genome guided investigation of antibiotics producing actinomycetales strain isolated from a Macau mangrove ecosystem.</title>
        <authorList>
            <person name="Hu D."/>
        </authorList>
    </citation>
    <scope>NUCLEOTIDE SEQUENCE [LARGE SCALE GENOMIC DNA]</scope>
    <source>
        <strain evidence="3 4">2297</strain>
    </source>
</reference>
<dbReference type="InterPro" id="IPR050090">
    <property type="entry name" value="Tyrosine_recombinase_XerCD"/>
</dbReference>
<keyword evidence="1" id="KW-0233">DNA recombination</keyword>
<dbReference type="Gene3D" id="1.10.443.10">
    <property type="entry name" value="Intergrase catalytic core"/>
    <property type="match status" value="1"/>
</dbReference>
<dbReference type="AlphaFoldDB" id="A0A369UU85"/>
<accession>A0A369UU85</accession>
<dbReference type="GO" id="GO:0003677">
    <property type="term" value="F:DNA binding"/>
    <property type="evidence" value="ECO:0007669"/>
    <property type="project" value="InterPro"/>
</dbReference>
<dbReference type="GO" id="GO:0006310">
    <property type="term" value="P:DNA recombination"/>
    <property type="evidence" value="ECO:0007669"/>
    <property type="project" value="UniProtKB-KW"/>
</dbReference>
<sequence length="387" mass="43047">MRAFPVRMPSGTRYWTVVDDDLVSVDEADRFLRELRLGRGRAETTTKAYAESICLFLTWCLLTKRDWGTAAQDMGLFMLWLRWTPGNGGERRVVVPGPGSKPVRTDGRINKVLTAVRGFLAHGVVNKSVPGWILEQIYELGDTNDLPSEARGEDSSLRYRLRARHRLQEPETDVDRASDEEIVAMFLACRSARDRLIVLLLARVGLRRGQAAGLRRTDAHLLMDSRSLGCDIEGAHLHVVRRQNVNNAWSKSRKSHALPVDFLVVQAFDQYMLERHGLLGAGGSDFILVNLFRPPYGSPVTPDAIGELVESLAKRAGLGRNIAPHMCRHAMASNVSDAGGTLDEVQALLGQKHPNSARPYLHPKPSRLRAAVERVPSSRTVIDGVRK</sequence>
<evidence type="ECO:0000313" key="3">
    <source>
        <dbReference type="EMBL" id="RDD84071.1"/>
    </source>
</evidence>
<dbReference type="Proteomes" id="UP000253742">
    <property type="component" value="Unassembled WGS sequence"/>
</dbReference>